<reference evidence="2 3" key="1">
    <citation type="journal article" date="2016" name="Nat. Commun.">
        <title>Thousands of microbial genomes shed light on interconnected biogeochemical processes in an aquifer system.</title>
        <authorList>
            <person name="Anantharaman K."/>
            <person name="Brown C.T."/>
            <person name="Hug L.A."/>
            <person name="Sharon I."/>
            <person name="Castelle C.J."/>
            <person name="Probst A.J."/>
            <person name="Thomas B.C."/>
            <person name="Singh A."/>
            <person name="Wilkins M.J."/>
            <person name="Karaoz U."/>
            <person name="Brodie E.L."/>
            <person name="Williams K.H."/>
            <person name="Hubbard S.S."/>
            <person name="Banfield J.F."/>
        </authorList>
    </citation>
    <scope>NUCLEOTIDE SEQUENCE [LARGE SCALE GENOMIC DNA]</scope>
</reference>
<evidence type="ECO:0000256" key="1">
    <source>
        <dbReference type="SAM" id="SignalP"/>
    </source>
</evidence>
<keyword evidence="1" id="KW-0732">Signal</keyword>
<name>A0A1F5MFE5_9BACT</name>
<feature type="chain" id="PRO_5009224848" evidence="1">
    <location>
        <begin position="25"/>
        <end position="203"/>
    </location>
</feature>
<evidence type="ECO:0000313" key="3">
    <source>
        <dbReference type="Proteomes" id="UP000183317"/>
    </source>
</evidence>
<proteinExistence type="predicted"/>
<protein>
    <submittedName>
        <fullName evidence="2">Uncharacterized protein</fullName>
    </submittedName>
</protein>
<comment type="caution">
    <text evidence="2">The sequence shown here is derived from an EMBL/GenBank/DDBJ whole genome shotgun (WGS) entry which is preliminary data.</text>
</comment>
<gene>
    <name evidence="2" type="ORF">A3J13_00285</name>
</gene>
<dbReference type="EMBL" id="MFDU01000049">
    <property type="protein sequence ID" value="OGE64069.1"/>
    <property type="molecule type" value="Genomic_DNA"/>
</dbReference>
<dbReference type="AlphaFoldDB" id="A0A1F5MFE5"/>
<dbReference type="Proteomes" id="UP000183317">
    <property type="component" value="Unassembled WGS sequence"/>
</dbReference>
<accession>A0A1F5MFE5</accession>
<sequence>MYKRIIVLGIAIVATFLSTAPALASSGFPWREEVNKQQCGAVGSSLVDIDQNVINDADSGEAGNYWAFDRYHRAIKVFATAVPNTYCAIVKYDGFYDGQAGQTSPGNTGTLTGVEDEAFAGGYRAIITGALLADPAWKKYGKVGTTDYQCDLSGNCPGRVDWVAQYFEPTYGFSYGWWGWIYYGRGNRGNWINSIDGNSGDIL</sequence>
<organism evidence="2 3">
    <name type="scientific">Candidatus Daviesbacteria bacterium RIFCSPLOWO2_02_FULL_36_8</name>
    <dbReference type="NCBI Taxonomy" id="1797793"/>
    <lineage>
        <taxon>Bacteria</taxon>
        <taxon>Candidatus Daviesiibacteriota</taxon>
    </lineage>
</organism>
<feature type="signal peptide" evidence="1">
    <location>
        <begin position="1"/>
        <end position="24"/>
    </location>
</feature>
<evidence type="ECO:0000313" key="2">
    <source>
        <dbReference type="EMBL" id="OGE64069.1"/>
    </source>
</evidence>